<name>A0AAJ6DEC7_9MICC</name>
<proteinExistence type="predicted"/>
<evidence type="ECO:0000313" key="2">
    <source>
        <dbReference type="Proteomes" id="UP001224674"/>
    </source>
</evidence>
<reference evidence="1 2" key="1">
    <citation type="submission" date="2023-03" db="EMBL/GenBank/DDBJ databases">
        <title>Complete genome sequences of several Auritidibacter ignavus strains isolated from ear infections.</title>
        <authorList>
            <person name="Baehr T."/>
            <person name="Baumhoegger A.M."/>
        </authorList>
    </citation>
    <scope>NUCLEOTIDE SEQUENCE [LARGE SCALE GENOMIC DNA]</scope>
    <source>
        <strain evidence="1 2">BABAE-6</strain>
    </source>
</reference>
<dbReference type="AlphaFoldDB" id="A0AAJ6DEC7"/>
<organism evidence="1 2">
    <name type="scientific">Auritidibacter ignavus</name>
    <dbReference type="NCBI Taxonomy" id="678932"/>
    <lineage>
        <taxon>Bacteria</taxon>
        <taxon>Bacillati</taxon>
        <taxon>Actinomycetota</taxon>
        <taxon>Actinomycetes</taxon>
        <taxon>Micrococcales</taxon>
        <taxon>Micrococcaceae</taxon>
        <taxon>Auritidibacter</taxon>
    </lineage>
</organism>
<dbReference type="RefSeq" id="WP_279673374.1">
    <property type="nucleotide sequence ID" value="NZ_CP122562.1"/>
</dbReference>
<protein>
    <submittedName>
        <fullName evidence="1">Uncharacterized protein</fullName>
    </submittedName>
</protein>
<gene>
    <name evidence="1" type="ORF">QDX21_09110</name>
</gene>
<evidence type="ECO:0000313" key="1">
    <source>
        <dbReference type="EMBL" id="WGH92473.1"/>
    </source>
</evidence>
<dbReference type="Proteomes" id="UP001224674">
    <property type="component" value="Chromosome"/>
</dbReference>
<sequence>MEIALSLSEHREIPLAVGFCLTLALEEDVRVPMELLDEVAQMFDEDDPDDEIAIEDISRLRELNQRMA</sequence>
<dbReference type="EMBL" id="CP122566">
    <property type="protein sequence ID" value="WGH92473.1"/>
    <property type="molecule type" value="Genomic_DNA"/>
</dbReference>
<accession>A0AAJ6DEC7</accession>
<keyword evidence="2" id="KW-1185">Reference proteome</keyword>